<name>A0A1A9UW82_GLOAU</name>
<reference evidence="1" key="1">
    <citation type="submission" date="2020-05" db="UniProtKB">
        <authorList>
            <consortium name="EnsemblMetazoa"/>
        </authorList>
    </citation>
    <scope>IDENTIFICATION</scope>
    <source>
        <strain evidence="1">TTRI</strain>
    </source>
</reference>
<keyword evidence="2" id="KW-1185">Reference proteome</keyword>
<dbReference type="Proteomes" id="UP000078200">
    <property type="component" value="Unassembled WGS sequence"/>
</dbReference>
<organism evidence="1 2">
    <name type="scientific">Glossina austeni</name>
    <name type="common">Savannah tsetse fly</name>
    <dbReference type="NCBI Taxonomy" id="7395"/>
    <lineage>
        <taxon>Eukaryota</taxon>
        <taxon>Metazoa</taxon>
        <taxon>Ecdysozoa</taxon>
        <taxon>Arthropoda</taxon>
        <taxon>Hexapoda</taxon>
        <taxon>Insecta</taxon>
        <taxon>Pterygota</taxon>
        <taxon>Neoptera</taxon>
        <taxon>Endopterygota</taxon>
        <taxon>Diptera</taxon>
        <taxon>Brachycera</taxon>
        <taxon>Muscomorpha</taxon>
        <taxon>Hippoboscoidea</taxon>
        <taxon>Glossinidae</taxon>
        <taxon>Glossina</taxon>
    </lineage>
</organism>
<dbReference type="AlphaFoldDB" id="A0A1A9UW82"/>
<evidence type="ECO:0000313" key="2">
    <source>
        <dbReference type="Proteomes" id="UP000078200"/>
    </source>
</evidence>
<accession>A0A1A9UW82</accession>
<sequence length="172" mass="20198">IWKLKTSVDDVDSYERIIFVARTDTKYQALLLHCNSWNFRLLTEIIKHRKIQPEDYAAAENLSCRFEPALAIAITEVRVPLCPIPLVLEVFIFLILLRNFLPHHTSLSTCLGMYEWLNEIFITHMHKRLVFQRFLVEAGIEKIFRASEVSSYNLHFHSPKHNVLCELRPSFS</sequence>
<protein>
    <submittedName>
        <fullName evidence="1">Uncharacterized protein</fullName>
    </submittedName>
</protein>
<proteinExistence type="predicted"/>
<dbReference type="VEuPathDB" id="VectorBase:GAUT017809"/>
<dbReference type="EnsemblMetazoa" id="GAUT017809-RA">
    <property type="protein sequence ID" value="GAUT017809-PA"/>
    <property type="gene ID" value="GAUT017809"/>
</dbReference>
<evidence type="ECO:0000313" key="1">
    <source>
        <dbReference type="EnsemblMetazoa" id="GAUT017809-PA"/>
    </source>
</evidence>